<keyword evidence="3" id="KW-1185">Reference proteome</keyword>
<sequence length="200" mass="22348">MVWTCEDKGGILRGSDIEGRIDSSEDSTSVFGQDTDVIPQENLSFGRQSEEDSIASGRTDSLHESHHDPEGSGPTSTPYEYEYLDLLLPNQERVSLSEADRDWEGSLLTTAGSRKRRTLQASINSSNSPWEASSEDDGQIHMFDDDRHLLIAQNHVEEDDEVYDVIIEDVVSDEGELISRKITTLTDEQADNKENNAMLL</sequence>
<reference evidence="2" key="1">
    <citation type="submission" date="2021-06" db="EMBL/GenBank/DDBJ databases">
        <authorList>
            <person name="Hodson N. C."/>
            <person name="Mongue J. A."/>
            <person name="Jaron S. K."/>
        </authorList>
    </citation>
    <scope>NUCLEOTIDE SEQUENCE</scope>
</reference>
<proteinExistence type="predicted"/>
<feature type="compositionally biased region" description="Basic and acidic residues" evidence="1">
    <location>
        <begin position="60"/>
        <end position="70"/>
    </location>
</feature>
<protein>
    <submittedName>
        <fullName evidence="2">Uncharacterized protein</fullName>
    </submittedName>
</protein>
<feature type="compositionally biased region" description="Basic and acidic residues" evidence="1">
    <location>
        <begin position="14"/>
        <end position="23"/>
    </location>
</feature>
<name>A0A8J2NK87_9HEXA</name>
<gene>
    <name evidence="2" type="ORF">AFUS01_LOCUS5499</name>
</gene>
<dbReference type="Proteomes" id="UP000708208">
    <property type="component" value="Unassembled WGS sequence"/>
</dbReference>
<accession>A0A8J2NK87</accession>
<evidence type="ECO:0000256" key="1">
    <source>
        <dbReference type="SAM" id="MobiDB-lite"/>
    </source>
</evidence>
<dbReference type="EMBL" id="CAJVCH010035116">
    <property type="protein sequence ID" value="CAG7715966.1"/>
    <property type="molecule type" value="Genomic_DNA"/>
</dbReference>
<dbReference type="AlphaFoldDB" id="A0A8J2NK87"/>
<feature type="region of interest" description="Disordered" evidence="1">
    <location>
        <begin position="14"/>
        <end position="79"/>
    </location>
</feature>
<evidence type="ECO:0000313" key="3">
    <source>
        <dbReference type="Proteomes" id="UP000708208"/>
    </source>
</evidence>
<comment type="caution">
    <text evidence="2">The sequence shown here is derived from an EMBL/GenBank/DDBJ whole genome shotgun (WGS) entry which is preliminary data.</text>
</comment>
<evidence type="ECO:0000313" key="2">
    <source>
        <dbReference type="EMBL" id="CAG7715966.1"/>
    </source>
</evidence>
<organism evidence="2 3">
    <name type="scientific">Allacma fusca</name>
    <dbReference type="NCBI Taxonomy" id="39272"/>
    <lineage>
        <taxon>Eukaryota</taxon>
        <taxon>Metazoa</taxon>
        <taxon>Ecdysozoa</taxon>
        <taxon>Arthropoda</taxon>
        <taxon>Hexapoda</taxon>
        <taxon>Collembola</taxon>
        <taxon>Symphypleona</taxon>
        <taxon>Sminthuridae</taxon>
        <taxon>Allacma</taxon>
    </lineage>
</organism>